<evidence type="ECO:0000313" key="3">
    <source>
        <dbReference type="EMBL" id="QDU79198.1"/>
    </source>
</evidence>
<dbReference type="Proteomes" id="UP000317178">
    <property type="component" value="Chromosome"/>
</dbReference>
<dbReference type="PROSITE" id="PS50006">
    <property type="entry name" value="FHA_DOMAIN"/>
    <property type="match status" value="1"/>
</dbReference>
<dbReference type="RefSeq" id="WP_144993615.1">
    <property type="nucleotide sequence ID" value="NZ_CP036281.1"/>
</dbReference>
<dbReference type="Gene3D" id="2.60.200.20">
    <property type="match status" value="1"/>
</dbReference>
<dbReference type="CDD" id="cd00060">
    <property type="entry name" value="FHA"/>
    <property type="match status" value="1"/>
</dbReference>
<evidence type="ECO:0000313" key="4">
    <source>
        <dbReference type="Proteomes" id="UP000317178"/>
    </source>
</evidence>
<dbReference type="SUPFAM" id="SSF49879">
    <property type="entry name" value="SMAD/FHA domain"/>
    <property type="match status" value="1"/>
</dbReference>
<reference evidence="3 4" key="1">
    <citation type="submission" date="2019-02" db="EMBL/GenBank/DDBJ databases">
        <title>Deep-cultivation of Planctomycetes and their phenomic and genomic characterization uncovers novel biology.</title>
        <authorList>
            <person name="Wiegand S."/>
            <person name="Jogler M."/>
            <person name="Boedeker C."/>
            <person name="Pinto D."/>
            <person name="Vollmers J."/>
            <person name="Rivas-Marin E."/>
            <person name="Kohn T."/>
            <person name="Peeters S.H."/>
            <person name="Heuer A."/>
            <person name="Rast P."/>
            <person name="Oberbeckmann S."/>
            <person name="Bunk B."/>
            <person name="Jeske O."/>
            <person name="Meyerdierks A."/>
            <person name="Storesund J.E."/>
            <person name="Kallscheuer N."/>
            <person name="Luecker S."/>
            <person name="Lage O.M."/>
            <person name="Pohl T."/>
            <person name="Merkel B.J."/>
            <person name="Hornburger P."/>
            <person name="Mueller R.-W."/>
            <person name="Bruemmer F."/>
            <person name="Labrenz M."/>
            <person name="Spormann A.M."/>
            <person name="Op den Camp H."/>
            <person name="Overmann J."/>
            <person name="Amann R."/>
            <person name="Jetten M.S.M."/>
            <person name="Mascher T."/>
            <person name="Medema M.H."/>
            <person name="Devos D.P."/>
            <person name="Kaster A.-K."/>
            <person name="Ovreas L."/>
            <person name="Rohde M."/>
            <person name="Galperin M.Y."/>
            <person name="Jogler C."/>
        </authorList>
    </citation>
    <scope>NUCLEOTIDE SEQUENCE [LARGE SCALE GENOMIC DNA]</scope>
    <source>
        <strain evidence="3 4">Pla110</strain>
    </source>
</reference>
<dbReference type="AlphaFoldDB" id="A0A518CIZ3"/>
<feature type="region of interest" description="Disordered" evidence="1">
    <location>
        <begin position="117"/>
        <end position="136"/>
    </location>
</feature>
<keyword evidence="4" id="KW-1185">Reference proteome</keyword>
<dbReference type="InterPro" id="IPR008984">
    <property type="entry name" value="SMAD_FHA_dom_sf"/>
</dbReference>
<dbReference type="InterPro" id="IPR000253">
    <property type="entry name" value="FHA_dom"/>
</dbReference>
<dbReference type="SMART" id="SM00240">
    <property type="entry name" value="FHA"/>
    <property type="match status" value="1"/>
</dbReference>
<sequence length="136" mass="15072">MLGELIPCGGGDVIPLMKPLLLIGRRSSCDISLRFQNVSSHHCELELINGYWQVRDLGSRNGLKVNGEGCDLNWVMPGDILSIAKHHYEVNYTPLGDAPPPAEIDPMSIPLMEKAGLVKRRRERQQSSSESHANLD</sequence>
<gene>
    <name evidence="3" type="ORF">Pla110_09030</name>
</gene>
<protein>
    <submittedName>
        <fullName evidence="3">FHA domain protein</fullName>
    </submittedName>
</protein>
<dbReference type="Pfam" id="PF00498">
    <property type="entry name" value="FHA"/>
    <property type="match status" value="1"/>
</dbReference>
<accession>A0A518CIZ3</accession>
<dbReference type="OrthoDB" id="151099at2"/>
<evidence type="ECO:0000259" key="2">
    <source>
        <dbReference type="PROSITE" id="PS50006"/>
    </source>
</evidence>
<organism evidence="3 4">
    <name type="scientific">Polystyrenella longa</name>
    <dbReference type="NCBI Taxonomy" id="2528007"/>
    <lineage>
        <taxon>Bacteria</taxon>
        <taxon>Pseudomonadati</taxon>
        <taxon>Planctomycetota</taxon>
        <taxon>Planctomycetia</taxon>
        <taxon>Planctomycetales</taxon>
        <taxon>Planctomycetaceae</taxon>
        <taxon>Polystyrenella</taxon>
    </lineage>
</organism>
<evidence type="ECO:0000256" key="1">
    <source>
        <dbReference type="SAM" id="MobiDB-lite"/>
    </source>
</evidence>
<name>A0A518CIZ3_9PLAN</name>
<proteinExistence type="predicted"/>
<dbReference type="KEGG" id="plon:Pla110_09030"/>
<dbReference type="EMBL" id="CP036281">
    <property type="protein sequence ID" value="QDU79198.1"/>
    <property type="molecule type" value="Genomic_DNA"/>
</dbReference>
<feature type="compositionally biased region" description="Low complexity" evidence="1">
    <location>
        <begin position="126"/>
        <end position="136"/>
    </location>
</feature>
<feature type="domain" description="FHA" evidence="2">
    <location>
        <begin position="21"/>
        <end position="70"/>
    </location>
</feature>